<dbReference type="AlphaFoldDB" id="A0A344PJQ4"/>
<proteinExistence type="predicted"/>
<evidence type="ECO:0000256" key="1">
    <source>
        <dbReference type="SAM" id="MobiDB-lite"/>
    </source>
</evidence>
<dbReference type="Proteomes" id="UP000252023">
    <property type="component" value="Chromosome"/>
</dbReference>
<gene>
    <name evidence="2" type="ORF">DRW48_07810</name>
</gene>
<evidence type="ECO:0000313" key="3">
    <source>
        <dbReference type="Proteomes" id="UP000252023"/>
    </source>
</evidence>
<organism evidence="2 3">
    <name type="scientific">Paracoccus suum</name>
    <dbReference type="NCBI Taxonomy" id="2259340"/>
    <lineage>
        <taxon>Bacteria</taxon>
        <taxon>Pseudomonadati</taxon>
        <taxon>Pseudomonadota</taxon>
        <taxon>Alphaproteobacteria</taxon>
        <taxon>Rhodobacterales</taxon>
        <taxon>Paracoccaceae</taxon>
        <taxon>Paracoccus</taxon>
    </lineage>
</organism>
<reference evidence="3" key="1">
    <citation type="submission" date="2018-07" db="EMBL/GenBank/DDBJ databases">
        <title>Genome sequencing of Paracoccus sp. SC2-6.</title>
        <authorList>
            <person name="Heo J."/>
            <person name="Kim S.-J."/>
            <person name="Kwon S.-W."/>
        </authorList>
    </citation>
    <scope>NUCLEOTIDE SEQUENCE [LARGE SCALE GENOMIC DNA]</scope>
    <source>
        <strain evidence="3">SC2-6</strain>
    </source>
</reference>
<name>A0A344PJQ4_9RHOB</name>
<protein>
    <submittedName>
        <fullName evidence="2">Uncharacterized protein</fullName>
    </submittedName>
</protein>
<sequence>MGLSRRPLTVGTPPRPIDCHSRGMSPWQIEQPGRTNPAQQEKKFMFQRIAAAALILGVLAACQPRQPEVVATTSTVTTEPVFQGKYGAN</sequence>
<evidence type="ECO:0000313" key="2">
    <source>
        <dbReference type="EMBL" id="AXC49609.1"/>
    </source>
</evidence>
<dbReference type="EMBL" id="CP030918">
    <property type="protein sequence ID" value="AXC49609.1"/>
    <property type="molecule type" value="Genomic_DNA"/>
</dbReference>
<accession>A0A344PJQ4</accession>
<feature type="region of interest" description="Disordered" evidence="1">
    <location>
        <begin position="1"/>
        <end position="40"/>
    </location>
</feature>
<dbReference type="KEGG" id="pars:DRW48_07810"/>
<keyword evidence="3" id="KW-1185">Reference proteome</keyword>